<sequence>MAAEGHALAKVGAEAPLGRFASTRWSWCTPWPTPPMTRSSMPTPSCPARTPRGPCSTKCHAGTWSRGPRSSPGLPAPEPTTWPSACTTAWSSTRLSRTSSSSRPCSARAPPPPCSSWGGRCTPPRCSSGSSGSSRSGTRSSPCTPRPTPRPALCVTGRCSNGLDMDCVGKREKDMTYGVYLSMR</sequence>
<organism evidence="2">
    <name type="scientific">Arundo donax</name>
    <name type="common">Giant reed</name>
    <name type="synonym">Donax arundinaceus</name>
    <dbReference type="NCBI Taxonomy" id="35708"/>
    <lineage>
        <taxon>Eukaryota</taxon>
        <taxon>Viridiplantae</taxon>
        <taxon>Streptophyta</taxon>
        <taxon>Embryophyta</taxon>
        <taxon>Tracheophyta</taxon>
        <taxon>Spermatophyta</taxon>
        <taxon>Magnoliopsida</taxon>
        <taxon>Liliopsida</taxon>
        <taxon>Poales</taxon>
        <taxon>Poaceae</taxon>
        <taxon>PACMAD clade</taxon>
        <taxon>Arundinoideae</taxon>
        <taxon>Arundineae</taxon>
        <taxon>Arundo</taxon>
    </lineage>
</organism>
<feature type="region of interest" description="Disordered" evidence="1">
    <location>
        <begin position="36"/>
        <end position="151"/>
    </location>
</feature>
<evidence type="ECO:0000313" key="2">
    <source>
        <dbReference type="EMBL" id="JAD88588.1"/>
    </source>
</evidence>
<protein>
    <submittedName>
        <fullName evidence="2">Uncharacterized protein</fullName>
    </submittedName>
</protein>
<reference evidence="2" key="2">
    <citation type="journal article" date="2015" name="Data Brief">
        <title>Shoot transcriptome of the giant reed, Arundo donax.</title>
        <authorList>
            <person name="Barrero R.A."/>
            <person name="Guerrero F.D."/>
            <person name="Moolhuijzen P."/>
            <person name="Goolsby J.A."/>
            <person name="Tidwell J."/>
            <person name="Bellgard S.E."/>
            <person name="Bellgard M.I."/>
        </authorList>
    </citation>
    <scope>NUCLEOTIDE SEQUENCE</scope>
    <source>
        <tissue evidence="2">Shoot tissue taken approximately 20 cm above the soil surface</tissue>
    </source>
</reference>
<feature type="compositionally biased region" description="Polar residues" evidence="1">
    <location>
        <begin position="81"/>
        <end position="90"/>
    </location>
</feature>
<feature type="compositionally biased region" description="Low complexity" evidence="1">
    <location>
        <begin position="36"/>
        <end position="47"/>
    </location>
</feature>
<name>A0A0A9DPK3_ARUDO</name>
<evidence type="ECO:0000256" key="1">
    <source>
        <dbReference type="SAM" id="MobiDB-lite"/>
    </source>
</evidence>
<feature type="compositionally biased region" description="Low complexity" evidence="1">
    <location>
        <begin position="91"/>
        <end position="108"/>
    </location>
</feature>
<proteinExistence type="predicted"/>
<accession>A0A0A9DPK3</accession>
<reference evidence="2" key="1">
    <citation type="submission" date="2014-09" db="EMBL/GenBank/DDBJ databases">
        <authorList>
            <person name="Magalhaes I.L.F."/>
            <person name="Oliveira U."/>
            <person name="Santos F.R."/>
            <person name="Vidigal T.H.D.A."/>
            <person name="Brescovit A.D."/>
            <person name="Santos A.J."/>
        </authorList>
    </citation>
    <scope>NUCLEOTIDE SEQUENCE</scope>
    <source>
        <tissue evidence="2">Shoot tissue taken approximately 20 cm above the soil surface</tissue>
    </source>
</reference>
<dbReference type="EMBL" id="GBRH01209307">
    <property type="protein sequence ID" value="JAD88588.1"/>
    <property type="molecule type" value="Transcribed_RNA"/>
</dbReference>
<feature type="compositionally biased region" description="Low complexity" evidence="1">
    <location>
        <begin position="120"/>
        <end position="143"/>
    </location>
</feature>
<dbReference type="AlphaFoldDB" id="A0A0A9DPK3"/>